<evidence type="ECO:0000259" key="1">
    <source>
        <dbReference type="Pfam" id="PF01467"/>
    </source>
</evidence>
<dbReference type="NCBIfam" id="TIGR00125">
    <property type="entry name" value="cyt_tran_rel"/>
    <property type="match status" value="1"/>
</dbReference>
<evidence type="ECO:0000313" key="2">
    <source>
        <dbReference type="EMBL" id="QHT05748.1"/>
    </source>
</evidence>
<protein>
    <recommendedName>
        <fullName evidence="1">Cytidyltransferase-like domain-containing protein</fullName>
    </recommendedName>
</protein>
<dbReference type="EMBL" id="MN739459">
    <property type="protein sequence ID" value="QHT05748.1"/>
    <property type="molecule type" value="Genomic_DNA"/>
</dbReference>
<dbReference type="InterPro" id="IPR014729">
    <property type="entry name" value="Rossmann-like_a/b/a_fold"/>
</dbReference>
<dbReference type="InterPro" id="IPR004821">
    <property type="entry name" value="Cyt_trans-like"/>
</dbReference>
<accession>A0A6C0CMB3</accession>
<feature type="domain" description="Cytidyltransferase-like" evidence="1">
    <location>
        <begin position="10"/>
        <end position="100"/>
    </location>
</feature>
<name>A0A6C0CMB3_9ZZZZ</name>
<reference evidence="2" key="1">
    <citation type="journal article" date="2020" name="Nature">
        <title>Giant virus diversity and host interactions through global metagenomics.</title>
        <authorList>
            <person name="Schulz F."/>
            <person name="Roux S."/>
            <person name="Paez-Espino D."/>
            <person name="Jungbluth S."/>
            <person name="Walsh D.A."/>
            <person name="Denef V.J."/>
            <person name="McMahon K.D."/>
            <person name="Konstantinidis K.T."/>
            <person name="Eloe-Fadrosh E.A."/>
            <person name="Kyrpides N.C."/>
            <person name="Woyke T."/>
        </authorList>
    </citation>
    <scope>NUCLEOTIDE SEQUENCE</scope>
    <source>
        <strain evidence="2">GVMAG-M-3300021389-45</strain>
    </source>
</reference>
<dbReference type="Gene3D" id="3.40.50.620">
    <property type="entry name" value="HUPs"/>
    <property type="match status" value="1"/>
</dbReference>
<organism evidence="2">
    <name type="scientific">viral metagenome</name>
    <dbReference type="NCBI Taxonomy" id="1070528"/>
    <lineage>
        <taxon>unclassified sequences</taxon>
        <taxon>metagenomes</taxon>
        <taxon>organismal metagenomes</taxon>
    </lineage>
</organism>
<sequence>MTDKESVIFTYGRFNPPHRGHKKMIEEIVAKARKNKKTPVIVVSHSTKPPNKNPLNQNNKIKILKGWFPNVKVLKSAPNKSIAKITEDFNNNSLMVVGENRKNSFNFLPFRKNSIQRPKNAASATRVRTAVSSGNVRTYKNLTRYNSKNSNIFFQKIKSGLIKKTKTKKSPK</sequence>
<dbReference type="AlphaFoldDB" id="A0A6C0CMB3"/>
<proteinExistence type="predicted"/>
<dbReference type="Pfam" id="PF01467">
    <property type="entry name" value="CTP_transf_like"/>
    <property type="match status" value="1"/>
</dbReference>
<dbReference type="SUPFAM" id="SSF52374">
    <property type="entry name" value="Nucleotidylyl transferase"/>
    <property type="match status" value="1"/>
</dbReference>
<dbReference type="GO" id="GO:0003824">
    <property type="term" value="F:catalytic activity"/>
    <property type="evidence" value="ECO:0007669"/>
    <property type="project" value="InterPro"/>
</dbReference>